<dbReference type="CDD" id="cd16018">
    <property type="entry name" value="Enpp"/>
    <property type="match status" value="1"/>
</dbReference>
<evidence type="ECO:0000313" key="2">
    <source>
        <dbReference type="Proteomes" id="UP000182248"/>
    </source>
</evidence>
<dbReference type="Gene3D" id="3.40.720.10">
    <property type="entry name" value="Alkaline Phosphatase, subunit A"/>
    <property type="match status" value="1"/>
</dbReference>
<dbReference type="InterPro" id="IPR017850">
    <property type="entry name" value="Alkaline_phosphatase_core_sf"/>
</dbReference>
<dbReference type="STRING" id="1150368.SAMN02927921_02055"/>
<dbReference type="Proteomes" id="UP000182248">
    <property type="component" value="Unassembled WGS sequence"/>
</dbReference>
<dbReference type="RefSeq" id="WP_072317280.1">
    <property type="nucleotide sequence ID" value="NZ_FPJE01000010.1"/>
</dbReference>
<dbReference type="PANTHER" id="PTHR10151:SF120">
    <property type="entry name" value="BIS(5'-ADENOSYL)-TRIPHOSPHATASE"/>
    <property type="match status" value="1"/>
</dbReference>
<gene>
    <name evidence="1" type="ORF">SAMN02927921_02055</name>
</gene>
<dbReference type="GO" id="GO:0016787">
    <property type="term" value="F:hydrolase activity"/>
    <property type="evidence" value="ECO:0007669"/>
    <property type="project" value="UniProtKB-ARBA"/>
</dbReference>
<protein>
    <submittedName>
        <fullName evidence="1">Predicted pyrophosphatase or phosphodiesterase, AlkP superfamily</fullName>
    </submittedName>
</protein>
<dbReference type="InterPro" id="IPR002591">
    <property type="entry name" value="Phosphodiest/P_Trfase"/>
</dbReference>
<reference evidence="1 2" key="1">
    <citation type="submission" date="2016-11" db="EMBL/GenBank/DDBJ databases">
        <authorList>
            <person name="Jaros S."/>
            <person name="Januszkiewicz K."/>
            <person name="Wedrychowicz H."/>
        </authorList>
    </citation>
    <scope>NUCLEOTIDE SEQUENCE [LARGE SCALE GENOMIC DNA]</scope>
    <source>
        <strain evidence="1 2">CGMCC 1.12145</strain>
    </source>
</reference>
<organism evidence="1 2">
    <name type="scientific">Sinomicrobium oceani</name>
    <dbReference type="NCBI Taxonomy" id="1150368"/>
    <lineage>
        <taxon>Bacteria</taxon>
        <taxon>Pseudomonadati</taxon>
        <taxon>Bacteroidota</taxon>
        <taxon>Flavobacteriia</taxon>
        <taxon>Flavobacteriales</taxon>
        <taxon>Flavobacteriaceae</taxon>
        <taxon>Sinomicrobium</taxon>
    </lineage>
</organism>
<sequence>MKYYIFTIVYVLFFSFTALKAQEVEHVILISVDGFRPEFYKEEGWPAAHMKILAEKGVYADEVRTIFPSVTYPSHTTLSTGVFPADHGIFYNTEVMDNGKPGKWFYDFSQVKARTLWQAAKEKGWSTASVSWPVTVNNPYIDYNIPEIWSFENPADRRGATAEYATPEGLFEEVVSEATGKLDRDEYNLSSLRMDGNLGRIAAYLVEKYRPNLLTVHLPNTDGAQHKSGREGEEVKRAVAGADHAIGEIYDAVKRAGILDKTAIIITGDHGFVTTHTSISPNLWLKQNGLYDKAFFFSTGGSAFLHLRDKGDKNTVTRVKDMLLGLPMSQRSMFRVITGEMLTKMETVPGVSLAISANDGFCFDNESEGSLLREKTGGKHGYYPDFHNIYTGFIGFGAGFSSQKRITYMQMEDIPAMIAFLLKMELPDAKGVVYPGIMKNDKK</sequence>
<name>A0A1K1PVT0_9FLAO</name>
<dbReference type="PANTHER" id="PTHR10151">
    <property type="entry name" value="ECTONUCLEOTIDE PYROPHOSPHATASE/PHOSPHODIESTERASE"/>
    <property type="match status" value="1"/>
</dbReference>
<dbReference type="EMBL" id="FPJE01000010">
    <property type="protein sequence ID" value="SFW51556.1"/>
    <property type="molecule type" value="Genomic_DNA"/>
</dbReference>
<keyword evidence="2" id="KW-1185">Reference proteome</keyword>
<dbReference type="OrthoDB" id="9779418at2"/>
<dbReference type="SUPFAM" id="SSF53649">
    <property type="entry name" value="Alkaline phosphatase-like"/>
    <property type="match status" value="1"/>
</dbReference>
<evidence type="ECO:0000313" key="1">
    <source>
        <dbReference type="EMBL" id="SFW51556.1"/>
    </source>
</evidence>
<proteinExistence type="predicted"/>
<accession>A0A1K1PVT0</accession>
<dbReference type="AlphaFoldDB" id="A0A1K1PVT0"/>
<dbReference type="Pfam" id="PF01663">
    <property type="entry name" value="Phosphodiest"/>
    <property type="match status" value="1"/>
</dbReference>